<dbReference type="GO" id="GO:0008199">
    <property type="term" value="F:ferric iron binding"/>
    <property type="evidence" value="ECO:0007669"/>
    <property type="project" value="InterPro"/>
</dbReference>
<feature type="binding site" evidence="5">
    <location>
        <position position="90"/>
    </location>
    <ligand>
        <name>Fe cation</name>
        <dbReference type="ChEBI" id="CHEBI:24875"/>
        <label>1</label>
    </ligand>
</feature>
<evidence type="ECO:0000313" key="9">
    <source>
        <dbReference type="Proteomes" id="UP000009877"/>
    </source>
</evidence>
<dbReference type="AlphaFoldDB" id="M2XUA7"/>
<dbReference type="Pfam" id="PF00210">
    <property type="entry name" value="Ferritin"/>
    <property type="match status" value="1"/>
</dbReference>
<dbReference type="InterPro" id="IPR009040">
    <property type="entry name" value="Ferritin-like_diiron"/>
</dbReference>
<dbReference type="InterPro" id="IPR041719">
    <property type="entry name" value="Ferritin_prok"/>
</dbReference>
<evidence type="ECO:0000256" key="1">
    <source>
        <dbReference type="ARBA" id="ARBA00022434"/>
    </source>
</evidence>
<dbReference type="GO" id="GO:0006826">
    <property type="term" value="P:iron ion transport"/>
    <property type="evidence" value="ECO:0007669"/>
    <property type="project" value="InterPro"/>
</dbReference>
<sequence>MEAKFNDQITLEFEASLVYRQLAVEAERMDLVGMAAWFRHQADEEIVHANKFIDHVDARDGHVQIGSLSAPAQFADPSALDLFEAAFKHEQKVSEAIQNLYRAADEAGDFDSRPILNWFTSEQIEEESTVDEIIGRIRLVGDDGSGLLRMDSELGARPATTTEA</sequence>
<name>M2XUA7_9MICC</name>
<dbReference type="CDD" id="cd01055">
    <property type="entry name" value="Nonheme_Ferritin"/>
    <property type="match status" value="1"/>
</dbReference>
<dbReference type="PANTHER" id="PTHR11431:SF127">
    <property type="entry name" value="BACTERIAL NON-HEME FERRITIN"/>
    <property type="match status" value="1"/>
</dbReference>
<dbReference type="SUPFAM" id="SSF47240">
    <property type="entry name" value="Ferritin-like"/>
    <property type="match status" value="1"/>
</dbReference>
<evidence type="ECO:0000259" key="7">
    <source>
        <dbReference type="PROSITE" id="PS50905"/>
    </source>
</evidence>
<dbReference type="Gene3D" id="1.20.1260.10">
    <property type="match status" value="1"/>
</dbReference>
<reference evidence="8 9" key="1">
    <citation type="journal article" date="2014" name="Genome Announc.">
        <title>Draft Genome Sequence of Kocuria palustris PEL.</title>
        <authorList>
            <person name="Sharma G."/>
            <person name="Khatri I."/>
            <person name="Subramanian S."/>
        </authorList>
    </citation>
    <scope>NUCLEOTIDE SEQUENCE [LARGE SCALE GENOMIC DNA]</scope>
    <source>
        <strain evidence="8 9">PEL</strain>
    </source>
</reference>
<feature type="binding site" evidence="5">
    <location>
        <position position="45"/>
    </location>
    <ligand>
        <name>Fe cation</name>
        <dbReference type="ChEBI" id="CHEBI:24875"/>
        <label>1</label>
    </ligand>
</feature>
<keyword evidence="4 5" id="KW-0408">Iron</keyword>
<feature type="binding site" evidence="5">
    <location>
        <position position="48"/>
    </location>
    <ligand>
        <name>Fe cation</name>
        <dbReference type="ChEBI" id="CHEBI:24875"/>
        <label>1</label>
    </ligand>
</feature>
<protein>
    <recommendedName>
        <fullName evidence="6">Ferritin</fullName>
    </recommendedName>
</protein>
<dbReference type="EMBL" id="ANHZ02000015">
    <property type="protein sequence ID" value="EME36383.1"/>
    <property type="molecule type" value="Genomic_DNA"/>
</dbReference>
<dbReference type="STRING" id="71999.KPaMU14_03150"/>
<feature type="domain" description="Ferritin-like diiron" evidence="7">
    <location>
        <begin position="1"/>
        <end position="141"/>
    </location>
</feature>
<dbReference type="GO" id="GO:0004322">
    <property type="term" value="F:ferroxidase activity"/>
    <property type="evidence" value="ECO:0007669"/>
    <property type="project" value="TreeGrafter"/>
</dbReference>
<dbReference type="GO" id="GO:0008198">
    <property type="term" value="F:ferrous iron binding"/>
    <property type="evidence" value="ECO:0007669"/>
    <property type="project" value="TreeGrafter"/>
</dbReference>
<dbReference type="PANTHER" id="PTHR11431">
    <property type="entry name" value="FERRITIN"/>
    <property type="match status" value="1"/>
</dbReference>
<feature type="binding site" evidence="5">
    <location>
        <position position="12"/>
    </location>
    <ligand>
        <name>Fe cation</name>
        <dbReference type="ChEBI" id="CHEBI:24875"/>
        <label>1</label>
    </ligand>
</feature>
<feature type="binding site" evidence="5">
    <location>
        <position position="123"/>
    </location>
    <ligand>
        <name>Fe cation</name>
        <dbReference type="ChEBI" id="CHEBI:24875"/>
        <label>1</label>
    </ligand>
</feature>
<accession>M2XUA7</accession>
<dbReference type="InterPro" id="IPR009078">
    <property type="entry name" value="Ferritin-like_SF"/>
</dbReference>
<keyword evidence="2 5" id="KW-0479">Metal-binding</keyword>
<comment type="caution">
    <text evidence="8">The sequence shown here is derived from an EMBL/GenBank/DDBJ whole genome shotgun (WGS) entry which is preliminary data.</text>
</comment>
<evidence type="ECO:0000256" key="2">
    <source>
        <dbReference type="ARBA" id="ARBA00022723"/>
    </source>
</evidence>
<dbReference type="GO" id="GO:0006879">
    <property type="term" value="P:intracellular iron ion homeostasis"/>
    <property type="evidence" value="ECO:0007669"/>
    <property type="project" value="UniProtKB-KW"/>
</dbReference>
<evidence type="ECO:0000256" key="3">
    <source>
        <dbReference type="ARBA" id="ARBA00023002"/>
    </source>
</evidence>
<evidence type="ECO:0000256" key="5">
    <source>
        <dbReference type="PIRSR" id="PIRSR601519-1"/>
    </source>
</evidence>
<dbReference type="InterPro" id="IPR001519">
    <property type="entry name" value="Ferritin"/>
</dbReference>
<dbReference type="InterPro" id="IPR008331">
    <property type="entry name" value="Ferritin_DPS_dom"/>
</dbReference>
<organism evidence="8 9">
    <name type="scientific">Kocuria palustris PEL</name>
    <dbReference type="NCBI Taxonomy" id="1236550"/>
    <lineage>
        <taxon>Bacteria</taxon>
        <taxon>Bacillati</taxon>
        <taxon>Actinomycetota</taxon>
        <taxon>Actinomycetes</taxon>
        <taxon>Micrococcales</taxon>
        <taxon>Micrococcaceae</taxon>
        <taxon>Kocuria</taxon>
    </lineage>
</organism>
<evidence type="ECO:0000313" key="8">
    <source>
        <dbReference type="EMBL" id="EME36383.1"/>
    </source>
</evidence>
<dbReference type="InterPro" id="IPR012347">
    <property type="entry name" value="Ferritin-like"/>
</dbReference>
<proteinExistence type="predicted"/>
<dbReference type="PROSITE" id="PS50905">
    <property type="entry name" value="FERRITIN_LIKE"/>
    <property type="match status" value="1"/>
</dbReference>
<keyword evidence="1 6" id="KW-0409">Iron storage</keyword>
<dbReference type="Proteomes" id="UP000009877">
    <property type="component" value="Unassembled WGS sequence"/>
</dbReference>
<evidence type="ECO:0000256" key="6">
    <source>
        <dbReference type="RuleBase" id="RU361145"/>
    </source>
</evidence>
<evidence type="ECO:0000256" key="4">
    <source>
        <dbReference type="ARBA" id="ARBA00023004"/>
    </source>
</evidence>
<dbReference type="GO" id="GO:0005829">
    <property type="term" value="C:cytosol"/>
    <property type="evidence" value="ECO:0007669"/>
    <property type="project" value="TreeGrafter"/>
</dbReference>
<keyword evidence="9" id="KW-1185">Reference proteome</keyword>
<keyword evidence="3" id="KW-0560">Oxidoreductase</keyword>
<gene>
    <name evidence="8" type="ORF">C884_00551</name>
</gene>